<reference evidence="2 3" key="1">
    <citation type="journal article" date="2020" name="Genomics">
        <title>Complete, high-quality genomes from long-read metagenomic sequencing of two wolf lichen thalli reveals enigmatic genome architecture.</title>
        <authorList>
            <person name="McKenzie S.K."/>
            <person name="Walston R.F."/>
            <person name="Allen J.L."/>
        </authorList>
    </citation>
    <scope>NUCLEOTIDE SEQUENCE [LARGE SCALE GENOMIC DNA]</scope>
    <source>
        <strain evidence="2">WasteWater2</strain>
    </source>
</reference>
<evidence type="ECO:0000313" key="3">
    <source>
        <dbReference type="Proteomes" id="UP000578531"/>
    </source>
</evidence>
<evidence type="ECO:0000256" key="1">
    <source>
        <dbReference type="SAM" id="MobiDB-lite"/>
    </source>
</evidence>
<sequence>MEECKRCVKNSISPLATIAEHPPAILCNWNLAFQKHAANIHLRLPDTNNYDFLKDCEEPLQQIVQHFTNLRTLRLDFLDVSTGQQSAWDVDEYLMHDLLSTPRSTIWSTMKEFQAPDRSAGALKEIVLTGLPQNDLSLYVVKQYARLLAPNGRICVGWGVKGKRYELLGARGDGEVTKREDLELLWMRVEEVGEWIAGECYKKGSRWLCTRQKPESKASWSQSPPLPEPEQGQESKAWDQEF</sequence>
<gene>
    <name evidence="2" type="ORF">HO173_004593</name>
</gene>
<accession>A0A8H6FYG3</accession>
<proteinExistence type="predicted"/>
<organism evidence="2 3">
    <name type="scientific">Letharia columbiana</name>
    <dbReference type="NCBI Taxonomy" id="112416"/>
    <lineage>
        <taxon>Eukaryota</taxon>
        <taxon>Fungi</taxon>
        <taxon>Dikarya</taxon>
        <taxon>Ascomycota</taxon>
        <taxon>Pezizomycotina</taxon>
        <taxon>Lecanoromycetes</taxon>
        <taxon>OSLEUM clade</taxon>
        <taxon>Lecanoromycetidae</taxon>
        <taxon>Lecanorales</taxon>
        <taxon>Lecanorineae</taxon>
        <taxon>Parmeliaceae</taxon>
        <taxon>Letharia</taxon>
    </lineage>
</organism>
<dbReference type="RefSeq" id="XP_037166453.1">
    <property type="nucleotide sequence ID" value="XM_037306515.1"/>
</dbReference>
<feature type="region of interest" description="Disordered" evidence="1">
    <location>
        <begin position="214"/>
        <end position="242"/>
    </location>
</feature>
<evidence type="ECO:0000313" key="2">
    <source>
        <dbReference type="EMBL" id="KAF6237125.1"/>
    </source>
</evidence>
<dbReference type="EMBL" id="JACCJC010000015">
    <property type="protein sequence ID" value="KAF6237125.1"/>
    <property type="molecule type" value="Genomic_DNA"/>
</dbReference>
<protein>
    <submittedName>
        <fullName evidence="2">Uncharacterized protein</fullName>
    </submittedName>
</protein>
<dbReference type="GeneID" id="59286257"/>
<dbReference type="Proteomes" id="UP000578531">
    <property type="component" value="Unassembled WGS sequence"/>
</dbReference>
<comment type="caution">
    <text evidence="2">The sequence shown here is derived from an EMBL/GenBank/DDBJ whole genome shotgun (WGS) entry which is preliminary data.</text>
</comment>
<dbReference type="AlphaFoldDB" id="A0A8H6FYG3"/>
<keyword evidence="3" id="KW-1185">Reference proteome</keyword>
<dbReference type="OrthoDB" id="5279415at2759"/>
<name>A0A8H6FYG3_9LECA</name>